<gene>
    <name evidence="1" type="ORF">DSO57_1010027</name>
</gene>
<name>A0ACC2RXT4_9FUNG</name>
<keyword evidence="2" id="KW-1185">Reference proteome</keyword>
<evidence type="ECO:0000313" key="2">
    <source>
        <dbReference type="Proteomes" id="UP001165960"/>
    </source>
</evidence>
<protein>
    <submittedName>
        <fullName evidence="1">Uncharacterized protein</fullName>
    </submittedName>
</protein>
<comment type="caution">
    <text evidence="1">The sequence shown here is derived from an EMBL/GenBank/DDBJ whole genome shotgun (WGS) entry which is preliminary data.</text>
</comment>
<organism evidence="1 2">
    <name type="scientific">Entomophthora muscae</name>
    <dbReference type="NCBI Taxonomy" id="34485"/>
    <lineage>
        <taxon>Eukaryota</taxon>
        <taxon>Fungi</taxon>
        <taxon>Fungi incertae sedis</taxon>
        <taxon>Zoopagomycota</taxon>
        <taxon>Entomophthoromycotina</taxon>
        <taxon>Entomophthoromycetes</taxon>
        <taxon>Entomophthorales</taxon>
        <taxon>Entomophthoraceae</taxon>
        <taxon>Entomophthora</taxon>
    </lineage>
</organism>
<proteinExistence type="predicted"/>
<accession>A0ACC2RXT4</accession>
<dbReference type="Proteomes" id="UP001165960">
    <property type="component" value="Unassembled WGS sequence"/>
</dbReference>
<evidence type="ECO:0000313" key="1">
    <source>
        <dbReference type="EMBL" id="KAJ9054838.1"/>
    </source>
</evidence>
<sequence length="54" mass="6113">MSQEALAELTNAKGASEWAVTAYKDAQLVHQTRWFSVEFTVAKECLLGKLQIWN</sequence>
<reference evidence="1" key="1">
    <citation type="submission" date="2022-04" db="EMBL/GenBank/DDBJ databases">
        <title>Genome of the entomopathogenic fungus Entomophthora muscae.</title>
        <authorList>
            <person name="Elya C."/>
            <person name="Lovett B.R."/>
            <person name="Lee E."/>
            <person name="Macias A.M."/>
            <person name="Hajek A.E."/>
            <person name="De Bivort B.L."/>
            <person name="Kasson M.T."/>
            <person name="De Fine Licht H.H."/>
            <person name="Stajich J.E."/>
        </authorList>
    </citation>
    <scope>NUCLEOTIDE SEQUENCE</scope>
    <source>
        <strain evidence="1">Berkeley</strain>
    </source>
</reference>
<dbReference type="EMBL" id="QTSX02006422">
    <property type="protein sequence ID" value="KAJ9054838.1"/>
    <property type="molecule type" value="Genomic_DNA"/>
</dbReference>